<evidence type="ECO:0008006" key="3">
    <source>
        <dbReference type="Google" id="ProtNLM"/>
    </source>
</evidence>
<reference evidence="1 2" key="1">
    <citation type="submission" date="2022-05" db="EMBL/GenBank/DDBJ databases">
        <title>Genome Sequencing of Bee-Associated Microbes.</title>
        <authorList>
            <person name="Dunlap C."/>
        </authorList>
    </citation>
    <scope>NUCLEOTIDE SEQUENCE [LARGE SCALE GENOMIC DNA]</scope>
    <source>
        <strain evidence="1 2">NRRL B-14421</strain>
    </source>
</reference>
<gene>
    <name evidence="1" type="ORF">M5X19_31880</name>
</gene>
<dbReference type="RefSeq" id="WP_154669597.1">
    <property type="nucleotide sequence ID" value="NZ_JAMDMW010000183.1"/>
</dbReference>
<keyword evidence="2" id="KW-1185">Reference proteome</keyword>
<comment type="caution">
    <text evidence="1">The sequence shown here is derived from an EMBL/GenBank/DDBJ whole genome shotgun (WGS) entry which is preliminary data.</text>
</comment>
<organism evidence="1 2">
    <name type="scientific">Paenibacillus alginolyticus</name>
    <dbReference type="NCBI Taxonomy" id="59839"/>
    <lineage>
        <taxon>Bacteria</taxon>
        <taxon>Bacillati</taxon>
        <taxon>Bacillota</taxon>
        <taxon>Bacilli</taxon>
        <taxon>Bacillales</taxon>
        <taxon>Paenibacillaceae</taxon>
        <taxon>Paenibacillus</taxon>
    </lineage>
</organism>
<name>A0ABT4GMH9_9BACL</name>
<dbReference type="EMBL" id="JAMDMX010000141">
    <property type="protein sequence ID" value="MCY9697423.1"/>
    <property type="molecule type" value="Genomic_DNA"/>
</dbReference>
<sequence length="56" mass="6564">MIKCTNCSKVTELQMQRCIHCGKILTYTVAEKFDILAESVEHALKKELEARRKMRH</sequence>
<evidence type="ECO:0000313" key="1">
    <source>
        <dbReference type="EMBL" id="MCY9697423.1"/>
    </source>
</evidence>
<proteinExistence type="predicted"/>
<protein>
    <recommendedName>
        <fullName evidence="3">DUF2116 family Zn-ribbon domain-containing protein</fullName>
    </recommendedName>
</protein>
<evidence type="ECO:0000313" key="2">
    <source>
        <dbReference type="Proteomes" id="UP001527099"/>
    </source>
</evidence>
<accession>A0ABT4GMH9</accession>
<dbReference type="Proteomes" id="UP001527099">
    <property type="component" value="Unassembled WGS sequence"/>
</dbReference>